<dbReference type="EMBL" id="CM029038">
    <property type="protein sequence ID" value="KAG2649037.1"/>
    <property type="molecule type" value="Genomic_DNA"/>
</dbReference>
<keyword evidence="1 2" id="KW-0175">Coiled coil</keyword>
<keyword evidence="4" id="KW-1185">Reference proteome</keyword>
<dbReference type="GO" id="GO:0007131">
    <property type="term" value="P:reciprocal meiotic recombination"/>
    <property type="evidence" value="ECO:0007669"/>
    <property type="project" value="TreeGrafter"/>
</dbReference>
<evidence type="ECO:0000256" key="2">
    <source>
        <dbReference type="SAM" id="Coils"/>
    </source>
</evidence>
<proteinExistence type="predicted"/>
<evidence type="ECO:0000313" key="4">
    <source>
        <dbReference type="Proteomes" id="UP000823388"/>
    </source>
</evidence>
<evidence type="ECO:0000256" key="1">
    <source>
        <dbReference type="ARBA" id="ARBA00023054"/>
    </source>
</evidence>
<protein>
    <submittedName>
        <fullName evidence="3">Uncharacterized protein</fullName>
    </submittedName>
</protein>
<dbReference type="PANTHER" id="PTHR23160">
    <property type="entry name" value="SYNAPTONEMAL COMPLEX PROTEIN-RELATED"/>
    <property type="match status" value="1"/>
</dbReference>
<dbReference type="OrthoDB" id="2019763at2759"/>
<name>A0A8T0WRZ1_PANVG</name>
<accession>A0A8T0WRZ1</accession>
<dbReference type="PANTHER" id="PTHR23160:SF19">
    <property type="entry name" value="MYOSIN HEAVY CHAIN-RELATED PROTEIN"/>
    <property type="match status" value="1"/>
</dbReference>
<organism evidence="3 4">
    <name type="scientific">Panicum virgatum</name>
    <name type="common">Blackwell switchgrass</name>
    <dbReference type="NCBI Taxonomy" id="38727"/>
    <lineage>
        <taxon>Eukaryota</taxon>
        <taxon>Viridiplantae</taxon>
        <taxon>Streptophyta</taxon>
        <taxon>Embryophyta</taxon>
        <taxon>Tracheophyta</taxon>
        <taxon>Spermatophyta</taxon>
        <taxon>Magnoliopsida</taxon>
        <taxon>Liliopsida</taxon>
        <taxon>Poales</taxon>
        <taxon>Poaceae</taxon>
        <taxon>PACMAD clade</taxon>
        <taxon>Panicoideae</taxon>
        <taxon>Panicodae</taxon>
        <taxon>Paniceae</taxon>
        <taxon>Panicinae</taxon>
        <taxon>Panicum</taxon>
        <taxon>Panicum sect. Hiantes</taxon>
    </lineage>
</organism>
<sequence length="771" mass="87593">MPLSSTSSPAAGAAAALPSASRPCRAATHVLFRQRLSFLAASQAQHMKCSHPLIRSVVKGVKSNISNGDNGTEPARELLEQLFAKTKSLDPSASQDRELSMSIEVLKTEFEAALSILRKKERDLRDAEKKVYVDRSRLNQTKQDLDQREEDIIKAYSRQHEMEKALMRASRDLSLQVRQINNLKLLVEEQDKKIVSSQAALSKKVIEVDKLKQDMLKKNEEADLMRSEIESKEQELLVANRALARQEATIRELQNEIERKETEVARSNELRKANEEKLKVAEQELEKQNLGWIAAQQELKELAQMASKDKDNIKDTIDDFKHVRSLLDAVRSELMASKEAFTFSRRQIEDQAAQLSKQVQELTDQKALLISYTQNLEAAQLEIQEKTNELSAVQSRCSELESQLIEEMKKVESLEAMLTKERESLEQKTKEVELLQEELAQKENGYFNSQKLVEAKESELLEARHEVEDMKLKVDSIQFAVQEKDLELLETQRRLDEVNNEVVELQQMINTKEDQLVQVRSELQDKEQRIQLMQDELDKMRLGRSQAEYVVQKIVELTGNLIGSVEGEEFDIYNLLDDEILSTGTTLESNLHKHNQLVADIDMLKESLEQKDVDLRAAYKALDTKDLELKAVLRRLDVRDKELDKLEELSIDPNDVRRLSSLADEATKDNNVEEVELRKHEIESVEGEALAASTMLKKLADITKAFLRSGRTDSGTNLLAPQNANISAGASKMEPNKKMNVILEAKREIVGLFSLTEELVASAGINDAEEP</sequence>
<dbReference type="Proteomes" id="UP000823388">
    <property type="component" value="Chromosome 1N"/>
</dbReference>
<feature type="coiled-coil region" evidence="2">
    <location>
        <begin position="629"/>
        <end position="683"/>
    </location>
</feature>
<feature type="coiled-coil region" evidence="2">
    <location>
        <begin position="208"/>
        <end position="291"/>
    </location>
</feature>
<reference evidence="3" key="1">
    <citation type="submission" date="2020-05" db="EMBL/GenBank/DDBJ databases">
        <title>WGS assembly of Panicum virgatum.</title>
        <authorList>
            <person name="Lovell J.T."/>
            <person name="Jenkins J."/>
            <person name="Shu S."/>
            <person name="Juenger T.E."/>
            <person name="Schmutz J."/>
        </authorList>
    </citation>
    <scope>NUCLEOTIDE SEQUENCE</scope>
    <source>
        <strain evidence="3">AP13</strain>
    </source>
</reference>
<gene>
    <name evidence="3" type="ORF">PVAP13_1NG082100</name>
</gene>
<dbReference type="AlphaFoldDB" id="A0A8T0WRZ1"/>
<feature type="coiled-coil region" evidence="2">
    <location>
        <begin position="345"/>
        <end position="543"/>
    </location>
</feature>
<evidence type="ECO:0000313" key="3">
    <source>
        <dbReference type="EMBL" id="KAG2649037.1"/>
    </source>
</evidence>
<dbReference type="Gene3D" id="1.10.287.2610">
    <property type="match status" value="1"/>
</dbReference>
<comment type="caution">
    <text evidence="3">The sequence shown here is derived from an EMBL/GenBank/DDBJ whole genome shotgun (WGS) entry which is preliminary data.</text>
</comment>